<dbReference type="NCBIfam" id="TIGR00502">
    <property type="entry name" value="nagB"/>
    <property type="match status" value="1"/>
</dbReference>
<dbReference type="Gene3D" id="3.40.50.1360">
    <property type="match status" value="1"/>
</dbReference>
<accession>A0A1Y1UEM6</accession>
<dbReference type="GO" id="GO:0006046">
    <property type="term" value="P:N-acetylglucosamine catabolic process"/>
    <property type="evidence" value="ECO:0007669"/>
    <property type="project" value="TreeGrafter"/>
</dbReference>
<dbReference type="GO" id="GO:0005737">
    <property type="term" value="C:cytoplasm"/>
    <property type="evidence" value="ECO:0007669"/>
    <property type="project" value="TreeGrafter"/>
</dbReference>
<name>A0A1Y1UEM6_9TREE</name>
<reference evidence="6 7" key="1">
    <citation type="submission" date="2017-03" db="EMBL/GenBank/DDBJ databases">
        <title>Widespread Adenine N6-methylation of Active Genes in Fungi.</title>
        <authorList>
            <consortium name="DOE Joint Genome Institute"/>
            <person name="Mondo S.J."/>
            <person name="Dannebaum R.O."/>
            <person name="Kuo R.C."/>
            <person name="Louie K.B."/>
            <person name="Bewick A.J."/>
            <person name="Labutti K."/>
            <person name="Haridas S."/>
            <person name="Kuo A."/>
            <person name="Salamov A."/>
            <person name="Ahrendt S.R."/>
            <person name="Lau R."/>
            <person name="Bowen B.P."/>
            <person name="Lipzen A."/>
            <person name="Sullivan W."/>
            <person name="Andreopoulos W.B."/>
            <person name="Clum A."/>
            <person name="Lindquist E."/>
            <person name="Daum C."/>
            <person name="Northen T.R."/>
            <person name="Ramamoorthy G."/>
            <person name="Schmitz R.J."/>
            <person name="Gryganskyi A."/>
            <person name="Culley D."/>
            <person name="Magnuson J."/>
            <person name="James T.Y."/>
            <person name="O'Malley M.A."/>
            <person name="Stajich J.E."/>
            <person name="Spatafora J.W."/>
            <person name="Visel A."/>
            <person name="Grigoriev I.V."/>
        </authorList>
    </citation>
    <scope>NUCLEOTIDE SEQUENCE [LARGE SCALE GENOMIC DNA]</scope>
    <source>
        <strain evidence="6 7">NRRL Y-17943</strain>
    </source>
</reference>
<dbReference type="EMBL" id="NBSH01000009">
    <property type="protein sequence ID" value="ORX35964.1"/>
    <property type="molecule type" value="Genomic_DNA"/>
</dbReference>
<organism evidence="6 7">
    <name type="scientific">Kockovaella imperatae</name>
    <dbReference type="NCBI Taxonomy" id="4999"/>
    <lineage>
        <taxon>Eukaryota</taxon>
        <taxon>Fungi</taxon>
        <taxon>Dikarya</taxon>
        <taxon>Basidiomycota</taxon>
        <taxon>Agaricomycotina</taxon>
        <taxon>Tremellomycetes</taxon>
        <taxon>Tremellales</taxon>
        <taxon>Cuniculitremaceae</taxon>
        <taxon>Kockovaella</taxon>
    </lineage>
</organism>
<dbReference type="Proteomes" id="UP000193218">
    <property type="component" value="Unassembled WGS sequence"/>
</dbReference>
<keyword evidence="7" id="KW-1185">Reference proteome</keyword>
<dbReference type="InterPro" id="IPR006148">
    <property type="entry name" value="Glc/Gal-6P_isomerase"/>
</dbReference>
<evidence type="ECO:0000259" key="5">
    <source>
        <dbReference type="Pfam" id="PF01182"/>
    </source>
</evidence>
<dbReference type="Pfam" id="PF01182">
    <property type="entry name" value="Glucosamine_iso"/>
    <property type="match status" value="1"/>
</dbReference>
<dbReference type="GO" id="GO:0004342">
    <property type="term" value="F:glucosamine-6-phosphate deaminase activity"/>
    <property type="evidence" value="ECO:0007669"/>
    <property type="project" value="UniProtKB-UniRule"/>
</dbReference>
<feature type="domain" description="Glucosamine/galactosamine-6-phosphate isomerase" evidence="5">
    <location>
        <begin position="9"/>
        <end position="216"/>
    </location>
</feature>
<comment type="similarity">
    <text evidence="2 4">Belongs to the glucosamine/galactosamine-6-phosphate isomerase family.</text>
</comment>
<gene>
    <name evidence="6" type="ORF">BD324DRAFT_514189</name>
</gene>
<dbReference type="InterPro" id="IPR018321">
    <property type="entry name" value="Glucosamine6P_isomerase_CS"/>
</dbReference>
<evidence type="ECO:0000313" key="7">
    <source>
        <dbReference type="Proteomes" id="UP000193218"/>
    </source>
</evidence>
<proteinExistence type="inferred from homology"/>
<dbReference type="STRING" id="4999.A0A1Y1UEM6"/>
<evidence type="ECO:0000256" key="2">
    <source>
        <dbReference type="ARBA" id="ARBA00005526"/>
    </source>
</evidence>
<dbReference type="AlphaFoldDB" id="A0A1Y1UEM6"/>
<evidence type="ECO:0000256" key="3">
    <source>
        <dbReference type="ARBA" id="ARBA00022801"/>
    </source>
</evidence>
<dbReference type="InterPro" id="IPR004547">
    <property type="entry name" value="Glucosamine6P_isomerase"/>
</dbReference>
<sequence>MQLHSFSHQHEAARAVAELIVSRIKAFGPNMNRPFVLCLPTGSTPVPVYRELALMCMNGVISFEFVITINLDEYFGLPADHPQSYAYFMEQEFFSKVDIPPSQTHLLSGINPDPEFECARYEALIEKLGGIHLLFAGIGANGHVAFNEPGSSFGSRTRVVALDEDTRRVNARFFASVDEVPTHALSMGLGTILDAREIIVLATGASKRHGVQEAIEGPLTHLASLNAYPHKYHTLTPSP</sequence>
<dbReference type="PANTHER" id="PTHR11280:SF5">
    <property type="entry name" value="GLUCOSAMINE-6-PHOSPHATE ISOMERASE"/>
    <property type="match status" value="1"/>
</dbReference>
<keyword evidence="3 4" id="KW-0378">Hydrolase</keyword>
<dbReference type="InParanoid" id="A0A1Y1UEM6"/>
<keyword evidence="4" id="KW-0119">Carbohydrate metabolism</keyword>
<protein>
    <recommendedName>
        <fullName evidence="4">Glucosamine-6-phosphate isomerase</fullName>
        <ecNumber evidence="4">3.5.99.6</ecNumber>
    </recommendedName>
    <alternativeName>
        <fullName evidence="4">Glucosamine-6-phosphate isomerase</fullName>
    </alternativeName>
</protein>
<dbReference type="PROSITE" id="PS01161">
    <property type="entry name" value="GLC_GALNAC_ISOMERASE"/>
    <property type="match status" value="1"/>
</dbReference>
<dbReference type="OrthoDB" id="7663298at2759"/>
<dbReference type="GO" id="GO:0005975">
    <property type="term" value="P:carbohydrate metabolic process"/>
    <property type="evidence" value="ECO:0007669"/>
    <property type="project" value="InterPro"/>
</dbReference>
<dbReference type="PANTHER" id="PTHR11280">
    <property type="entry name" value="GLUCOSAMINE-6-PHOSPHATE ISOMERASE"/>
    <property type="match status" value="1"/>
</dbReference>
<dbReference type="GO" id="GO:0006043">
    <property type="term" value="P:glucosamine catabolic process"/>
    <property type="evidence" value="ECO:0007669"/>
    <property type="project" value="TreeGrafter"/>
</dbReference>
<dbReference type="GeneID" id="33554778"/>
<evidence type="ECO:0000313" key="6">
    <source>
        <dbReference type="EMBL" id="ORX35964.1"/>
    </source>
</evidence>
<comment type="caution">
    <text evidence="6">The sequence shown here is derived from an EMBL/GenBank/DDBJ whole genome shotgun (WGS) entry which is preliminary data.</text>
</comment>
<dbReference type="SUPFAM" id="SSF100950">
    <property type="entry name" value="NagB/RpiA/CoA transferase-like"/>
    <property type="match status" value="1"/>
</dbReference>
<dbReference type="InterPro" id="IPR037171">
    <property type="entry name" value="NagB/RpiA_transferase-like"/>
</dbReference>
<dbReference type="RefSeq" id="XP_021870093.1">
    <property type="nucleotide sequence ID" value="XM_022012970.1"/>
</dbReference>
<dbReference type="GO" id="GO:0019262">
    <property type="term" value="P:N-acetylneuraminate catabolic process"/>
    <property type="evidence" value="ECO:0007669"/>
    <property type="project" value="TreeGrafter"/>
</dbReference>
<dbReference type="CDD" id="cd01399">
    <property type="entry name" value="GlcN6P_deaminase"/>
    <property type="match status" value="1"/>
</dbReference>
<comment type="catalytic activity">
    <reaction evidence="1 4">
        <text>alpha-D-glucosamine 6-phosphate + H2O = beta-D-fructose 6-phosphate + NH4(+)</text>
        <dbReference type="Rhea" id="RHEA:12172"/>
        <dbReference type="ChEBI" id="CHEBI:15377"/>
        <dbReference type="ChEBI" id="CHEBI:28938"/>
        <dbReference type="ChEBI" id="CHEBI:57634"/>
        <dbReference type="ChEBI" id="CHEBI:75989"/>
        <dbReference type="EC" id="3.5.99.6"/>
    </reaction>
</comment>
<dbReference type="EC" id="3.5.99.6" evidence="4"/>
<dbReference type="GO" id="GO:0042802">
    <property type="term" value="F:identical protein binding"/>
    <property type="evidence" value="ECO:0007669"/>
    <property type="project" value="TreeGrafter"/>
</dbReference>
<evidence type="ECO:0000256" key="4">
    <source>
        <dbReference type="RuleBase" id="RU361197"/>
    </source>
</evidence>
<evidence type="ECO:0000256" key="1">
    <source>
        <dbReference type="ARBA" id="ARBA00000644"/>
    </source>
</evidence>